<protein>
    <submittedName>
        <fullName evidence="1">Uncharacterized protein</fullName>
    </submittedName>
</protein>
<gene>
    <name evidence="1" type="ORF">DF3PB_470010</name>
</gene>
<dbReference type="EMBL" id="UIDG01000412">
    <property type="protein sequence ID" value="SUS07599.1"/>
    <property type="molecule type" value="Genomic_DNA"/>
</dbReference>
<accession>A0A380TIR3</accession>
<organism evidence="1">
    <name type="scientific">metagenome</name>
    <dbReference type="NCBI Taxonomy" id="256318"/>
    <lineage>
        <taxon>unclassified sequences</taxon>
        <taxon>metagenomes</taxon>
    </lineage>
</organism>
<dbReference type="AlphaFoldDB" id="A0A380TIR3"/>
<evidence type="ECO:0000313" key="1">
    <source>
        <dbReference type="EMBL" id="SUS07599.1"/>
    </source>
</evidence>
<sequence>MAGLRPWGEKSKLEGPVLRGVAHPVVHEHEGGHGLDDHDGARDDAGIMAAAGLELGARAGMIDRLLRLHDRRRGLEGGAENQLLAVGDAPLHAAGAVRGGAHAPAGGHESVIVFRSLQQRAGEAAADLEALGRGQREHGLGQVRLQPVEDRLAQARGQAAHAALDDPADGIALGAHLLDALDHELRGGGVRTTHGVGLDLLERRENHGGRRHDIVDLGDESTHLDVARELQDLAGDGAGRDATDGLAGGGAPAAAVVADAVFGRVGEVGVRGTEFLAHLRVGLGPLVAVAHQHGQRLAGRATLEDAGQKLDRIGFLARRGDVALSRPAAVEVGLDLGLGQGQLRRAAIHDDPDRGTVAFAPGGDLKKFAEGIGHDAEKVGAGRESGKL</sequence>
<proteinExistence type="predicted"/>
<reference evidence="1" key="1">
    <citation type="submission" date="2018-07" db="EMBL/GenBank/DDBJ databases">
        <authorList>
            <person name="Quirk P.G."/>
            <person name="Krulwich T.A."/>
        </authorList>
    </citation>
    <scope>NUCLEOTIDE SEQUENCE</scope>
</reference>
<name>A0A380TIR3_9ZZZZ</name>